<evidence type="ECO:0000256" key="3">
    <source>
        <dbReference type="ARBA" id="ARBA00022989"/>
    </source>
</evidence>
<evidence type="ECO:0000256" key="5">
    <source>
        <dbReference type="SAM" id="Phobius"/>
    </source>
</evidence>
<accession>A0ABR9AR20</accession>
<organism evidence="7 8">
    <name type="scientific">Echinicola arenosa</name>
    <dbReference type="NCBI Taxonomy" id="2774144"/>
    <lineage>
        <taxon>Bacteria</taxon>
        <taxon>Pseudomonadati</taxon>
        <taxon>Bacteroidota</taxon>
        <taxon>Cytophagia</taxon>
        <taxon>Cytophagales</taxon>
        <taxon>Cyclobacteriaceae</taxon>
        <taxon>Echinicola</taxon>
    </lineage>
</organism>
<feature type="domain" description="Methylamine utilisation protein MauE" evidence="6">
    <location>
        <begin position="6"/>
        <end position="130"/>
    </location>
</feature>
<name>A0ABR9AR20_9BACT</name>
<dbReference type="Pfam" id="PF07291">
    <property type="entry name" value="MauE"/>
    <property type="match status" value="1"/>
</dbReference>
<evidence type="ECO:0000313" key="8">
    <source>
        <dbReference type="Proteomes" id="UP000647133"/>
    </source>
</evidence>
<dbReference type="Proteomes" id="UP000647133">
    <property type="component" value="Unassembled WGS sequence"/>
</dbReference>
<evidence type="ECO:0000259" key="6">
    <source>
        <dbReference type="Pfam" id="PF07291"/>
    </source>
</evidence>
<keyword evidence="8" id="KW-1185">Reference proteome</keyword>
<feature type="transmembrane region" description="Helical" evidence="5">
    <location>
        <begin position="5"/>
        <end position="22"/>
    </location>
</feature>
<feature type="transmembrane region" description="Helical" evidence="5">
    <location>
        <begin position="72"/>
        <end position="95"/>
    </location>
</feature>
<comment type="subcellular location">
    <subcellularLocation>
        <location evidence="1">Membrane</location>
        <topology evidence="1">Multi-pass membrane protein</topology>
    </subcellularLocation>
</comment>
<evidence type="ECO:0000256" key="4">
    <source>
        <dbReference type="ARBA" id="ARBA00023136"/>
    </source>
</evidence>
<sequence>MTKLIQHGIVIAFLVLWTYTGLEKLMDYDGFRQSIMNQVFPEAWAEMMPPLLISVELLLAIMLLMPATRKPGLLLSLLLMTVFSTYIGLVWMGAFPRVPCSCAGFLEAMSWEGHLVFNGVFMVLGGYGVLRFESCV</sequence>
<proteinExistence type="predicted"/>
<feature type="transmembrane region" description="Helical" evidence="5">
    <location>
        <begin position="47"/>
        <end position="65"/>
    </location>
</feature>
<evidence type="ECO:0000256" key="1">
    <source>
        <dbReference type="ARBA" id="ARBA00004141"/>
    </source>
</evidence>
<evidence type="ECO:0000313" key="7">
    <source>
        <dbReference type="EMBL" id="MBD8490069.1"/>
    </source>
</evidence>
<keyword evidence="3 5" id="KW-1133">Transmembrane helix</keyword>
<dbReference type="EMBL" id="JACYTQ010000005">
    <property type="protein sequence ID" value="MBD8490069.1"/>
    <property type="molecule type" value="Genomic_DNA"/>
</dbReference>
<comment type="caution">
    <text evidence="7">The sequence shown here is derived from an EMBL/GenBank/DDBJ whole genome shotgun (WGS) entry which is preliminary data.</text>
</comment>
<protein>
    <recommendedName>
        <fullName evidence="6">Methylamine utilisation protein MauE domain-containing protein</fullName>
    </recommendedName>
</protein>
<keyword evidence="2 5" id="KW-0812">Transmembrane</keyword>
<keyword evidence="4 5" id="KW-0472">Membrane</keyword>
<dbReference type="InterPro" id="IPR009908">
    <property type="entry name" value="Methylamine_util_MauE"/>
</dbReference>
<gene>
    <name evidence="7" type="ORF">IFO69_15030</name>
</gene>
<reference evidence="7 8" key="1">
    <citation type="submission" date="2020-09" db="EMBL/GenBank/DDBJ databases">
        <title>Echinicola sp. CAU 1574 isolated from sand of Sido Beach.</title>
        <authorList>
            <person name="Kim W."/>
        </authorList>
    </citation>
    <scope>NUCLEOTIDE SEQUENCE [LARGE SCALE GENOMIC DNA]</scope>
    <source>
        <strain evidence="7 8">CAU 1574</strain>
    </source>
</reference>
<feature type="transmembrane region" description="Helical" evidence="5">
    <location>
        <begin position="115"/>
        <end position="132"/>
    </location>
</feature>
<evidence type="ECO:0000256" key="2">
    <source>
        <dbReference type="ARBA" id="ARBA00022692"/>
    </source>
</evidence>